<feature type="region of interest" description="Disordered" evidence="2">
    <location>
        <begin position="1"/>
        <end position="23"/>
    </location>
</feature>
<dbReference type="SMART" id="SM00066">
    <property type="entry name" value="GAL4"/>
    <property type="match status" value="1"/>
</dbReference>
<gene>
    <name evidence="4" type="ORF">HDK90DRAFT_59021</name>
</gene>
<keyword evidence="1" id="KW-0539">Nucleus</keyword>
<dbReference type="Gene3D" id="4.10.240.10">
    <property type="entry name" value="Zn(2)-C6 fungal-type DNA-binding domain"/>
    <property type="match status" value="1"/>
</dbReference>
<feature type="domain" description="Zn(2)-C6 fungal-type" evidence="3">
    <location>
        <begin position="22"/>
        <end position="52"/>
    </location>
</feature>
<feature type="region of interest" description="Disordered" evidence="2">
    <location>
        <begin position="65"/>
        <end position="92"/>
    </location>
</feature>
<organism evidence="4 5">
    <name type="scientific">Phyllosticta capitalensis</name>
    <dbReference type="NCBI Taxonomy" id="121624"/>
    <lineage>
        <taxon>Eukaryota</taxon>
        <taxon>Fungi</taxon>
        <taxon>Dikarya</taxon>
        <taxon>Ascomycota</taxon>
        <taxon>Pezizomycotina</taxon>
        <taxon>Dothideomycetes</taxon>
        <taxon>Dothideomycetes incertae sedis</taxon>
        <taxon>Botryosphaeriales</taxon>
        <taxon>Phyllostictaceae</taxon>
        <taxon>Phyllosticta</taxon>
    </lineage>
</organism>
<protein>
    <recommendedName>
        <fullName evidence="3">Zn(2)-C6 fungal-type domain-containing protein</fullName>
    </recommendedName>
</protein>
<keyword evidence="5" id="KW-1185">Reference proteome</keyword>
<dbReference type="InterPro" id="IPR036864">
    <property type="entry name" value="Zn2-C6_fun-type_DNA-bd_sf"/>
</dbReference>
<evidence type="ECO:0000313" key="4">
    <source>
        <dbReference type="EMBL" id="KAK8227408.1"/>
    </source>
</evidence>
<evidence type="ECO:0000256" key="1">
    <source>
        <dbReference type="ARBA" id="ARBA00023242"/>
    </source>
</evidence>
<dbReference type="InterPro" id="IPR053157">
    <property type="entry name" value="Sterol_Uptake_Regulator"/>
</dbReference>
<reference evidence="4 5" key="1">
    <citation type="submission" date="2024-04" db="EMBL/GenBank/DDBJ databases">
        <title>Phyllosticta paracitricarpa is synonymous to the EU quarantine fungus P. citricarpa based on phylogenomic analyses.</title>
        <authorList>
            <consortium name="Lawrence Berkeley National Laboratory"/>
            <person name="Van Ingen-Buijs V.A."/>
            <person name="Van Westerhoven A.C."/>
            <person name="Haridas S."/>
            <person name="Skiadas P."/>
            <person name="Martin F."/>
            <person name="Groenewald J.Z."/>
            <person name="Crous P.W."/>
            <person name="Seidl M.F."/>
        </authorList>
    </citation>
    <scope>NUCLEOTIDE SEQUENCE [LARGE SCALE GENOMIC DNA]</scope>
    <source>
        <strain evidence="4 5">CBS 123374</strain>
    </source>
</reference>
<feature type="compositionally biased region" description="Polar residues" evidence="2">
    <location>
        <begin position="65"/>
        <end position="83"/>
    </location>
</feature>
<dbReference type="PROSITE" id="PS00463">
    <property type="entry name" value="ZN2_CY6_FUNGAL_1"/>
    <property type="match status" value="1"/>
</dbReference>
<name>A0ABR1YEM3_9PEZI</name>
<accession>A0ABR1YEM3</accession>
<dbReference type="EMBL" id="JBBWRZ010000010">
    <property type="protein sequence ID" value="KAK8227408.1"/>
    <property type="molecule type" value="Genomic_DNA"/>
</dbReference>
<evidence type="ECO:0000313" key="5">
    <source>
        <dbReference type="Proteomes" id="UP001492380"/>
    </source>
</evidence>
<dbReference type="InterPro" id="IPR001138">
    <property type="entry name" value="Zn2Cys6_DnaBD"/>
</dbReference>
<dbReference type="CDD" id="cd00067">
    <property type="entry name" value="GAL4"/>
    <property type="match status" value="1"/>
</dbReference>
<dbReference type="Proteomes" id="UP001492380">
    <property type="component" value="Unassembled WGS sequence"/>
</dbReference>
<proteinExistence type="predicted"/>
<dbReference type="PROSITE" id="PS50048">
    <property type="entry name" value="ZN2_CY6_FUNGAL_2"/>
    <property type="match status" value="1"/>
</dbReference>
<evidence type="ECO:0000256" key="2">
    <source>
        <dbReference type="SAM" id="MobiDB-lite"/>
    </source>
</evidence>
<dbReference type="PANTHER" id="PTHR47784:SF5">
    <property type="entry name" value="STEROL UPTAKE CONTROL PROTEIN 2"/>
    <property type="match status" value="1"/>
</dbReference>
<dbReference type="PANTHER" id="PTHR47784">
    <property type="entry name" value="STEROL UPTAKE CONTROL PROTEIN 2"/>
    <property type="match status" value="1"/>
</dbReference>
<comment type="caution">
    <text evidence="4">The sequence shown here is derived from an EMBL/GenBank/DDBJ whole genome shotgun (WGS) entry which is preliminary data.</text>
</comment>
<evidence type="ECO:0000259" key="3">
    <source>
        <dbReference type="PROSITE" id="PS50048"/>
    </source>
</evidence>
<dbReference type="SUPFAM" id="SSF57701">
    <property type="entry name" value="Zn2/Cys6 DNA-binding domain"/>
    <property type="match status" value="1"/>
</dbReference>
<feature type="compositionally biased region" description="Basic residues" evidence="2">
    <location>
        <begin position="10"/>
        <end position="20"/>
    </location>
</feature>
<sequence>MSAEPQAKKPASRRTHKKTRTGCTQCKQRRVKCDEVKPTCSNCLKRSTVCSLQFSVPNLPYNNVTHSGPSSSGASQTANQSPPNLAPSPASRYESPNSLACFTTEDMELLHHYTCYTSQTFTARPPICELWQRYAPKLGFHDPPLMRGLLAMGAIHKAHTCPSRRAHLATVGTRYLNGALGCFRERLSNITRENCESLVVFSCFLCMFVLGSTHKLDSADEEAISTITFDDPSEWLRLIRGLPSILHTGNGRVYEWICETPFRVILDPSIYVDEPPLPAALQPRFATLRDLVLVQHPPSAAADLRAYSDALEHLRKCTAILYGQPNQDSVTSILIWPSIVPERYVECLKESRPQALLILAHYSSILKELDGYWWGKGWAKGIVQVAYAKLPVDWRPYAEQPMQELGFLRDGTAAGGVGTPDEAAAAAAAAAATAAATSSAAAAPPVPAPIIPLSALTRVEPPASMLPSSSTAHTHTPPPPSSSTSTHHHHRL</sequence>
<dbReference type="Pfam" id="PF00172">
    <property type="entry name" value="Zn_clus"/>
    <property type="match status" value="1"/>
</dbReference>
<feature type="region of interest" description="Disordered" evidence="2">
    <location>
        <begin position="461"/>
        <end position="492"/>
    </location>
</feature>